<dbReference type="Pfam" id="PF02958">
    <property type="entry name" value="EcKL"/>
    <property type="match status" value="1"/>
</dbReference>
<name>A0ABD2PAK6_9CUCU</name>
<dbReference type="InterPro" id="IPR011009">
    <property type="entry name" value="Kinase-like_dom_sf"/>
</dbReference>
<protein>
    <submittedName>
        <fullName evidence="1">Uncharacterized protein</fullName>
    </submittedName>
</protein>
<dbReference type="Gene3D" id="3.90.1200.10">
    <property type="match status" value="1"/>
</dbReference>
<dbReference type="Proteomes" id="UP001516400">
    <property type="component" value="Unassembled WGS sequence"/>
</dbReference>
<proteinExistence type="predicted"/>
<dbReference type="SUPFAM" id="SSF56112">
    <property type="entry name" value="Protein kinase-like (PK-like)"/>
    <property type="match status" value="1"/>
</dbReference>
<dbReference type="PANTHER" id="PTHR11012:SF30">
    <property type="entry name" value="PROTEIN KINASE-LIKE DOMAIN-CONTAINING"/>
    <property type="match status" value="1"/>
</dbReference>
<evidence type="ECO:0000313" key="2">
    <source>
        <dbReference type="Proteomes" id="UP001516400"/>
    </source>
</evidence>
<gene>
    <name evidence="1" type="ORF">HHI36_002471</name>
</gene>
<comment type="caution">
    <text evidence="1">The sequence shown here is derived from an EMBL/GenBank/DDBJ whole genome shotgun (WGS) entry which is preliminary data.</text>
</comment>
<accession>A0ABD2PAK6</accession>
<keyword evidence="2" id="KW-1185">Reference proteome</keyword>
<dbReference type="EMBL" id="JABFTP020000185">
    <property type="protein sequence ID" value="KAL3288019.1"/>
    <property type="molecule type" value="Genomic_DNA"/>
</dbReference>
<dbReference type="InterPro" id="IPR004119">
    <property type="entry name" value="EcKL"/>
</dbReference>
<dbReference type="PANTHER" id="PTHR11012">
    <property type="entry name" value="PROTEIN KINASE-LIKE DOMAIN-CONTAINING"/>
    <property type="match status" value="1"/>
</dbReference>
<evidence type="ECO:0000313" key="1">
    <source>
        <dbReference type="EMBL" id="KAL3288019.1"/>
    </source>
</evidence>
<sequence>MSTIEIPCTYQCEYLGVIIDCHFNWDAHETDPLNPMETYLLDWQLSSRGSPLRDIAYFFYACSSKECFDTYITYLRIYHESASNILQKFDLNIEDIMTFDELQEQWKYHANFGMYMALLIIKIMLAEQEEAPDLKELVEDEANENMLALFNFNIANVEEYRNRFRVIIDYILENNFIVIDKTL</sequence>
<dbReference type="AlphaFoldDB" id="A0ABD2PAK6"/>
<organism evidence="1 2">
    <name type="scientific">Cryptolaemus montrouzieri</name>
    <dbReference type="NCBI Taxonomy" id="559131"/>
    <lineage>
        <taxon>Eukaryota</taxon>
        <taxon>Metazoa</taxon>
        <taxon>Ecdysozoa</taxon>
        <taxon>Arthropoda</taxon>
        <taxon>Hexapoda</taxon>
        <taxon>Insecta</taxon>
        <taxon>Pterygota</taxon>
        <taxon>Neoptera</taxon>
        <taxon>Endopterygota</taxon>
        <taxon>Coleoptera</taxon>
        <taxon>Polyphaga</taxon>
        <taxon>Cucujiformia</taxon>
        <taxon>Coccinelloidea</taxon>
        <taxon>Coccinellidae</taxon>
        <taxon>Scymninae</taxon>
        <taxon>Scymnini</taxon>
        <taxon>Cryptolaemus</taxon>
    </lineage>
</organism>
<reference evidence="1 2" key="1">
    <citation type="journal article" date="2021" name="BMC Biol.">
        <title>Horizontally acquired antibacterial genes associated with adaptive radiation of ladybird beetles.</title>
        <authorList>
            <person name="Li H.S."/>
            <person name="Tang X.F."/>
            <person name="Huang Y.H."/>
            <person name="Xu Z.Y."/>
            <person name="Chen M.L."/>
            <person name="Du X.Y."/>
            <person name="Qiu B.Y."/>
            <person name="Chen P.T."/>
            <person name="Zhang W."/>
            <person name="Slipinski A."/>
            <person name="Escalona H.E."/>
            <person name="Waterhouse R.M."/>
            <person name="Zwick A."/>
            <person name="Pang H."/>
        </authorList>
    </citation>
    <scope>NUCLEOTIDE SEQUENCE [LARGE SCALE GENOMIC DNA]</scope>
    <source>
        <strain evidence="1">SYSU2018</strain>
    </source>
</reference>